<dbReference type="RefSeq" id="WP_066836984.1">
    <property type="nucleotide sequence ID" value="NZ_CAJUDP010000001.1"/>
</dbReference>
<feature type="transmembrane region" description="Helical" evidence="1">
    <location>
        <begin position="51"/>
        <end position="73"/>
    </location>
</feature>
<dbReference type="Proteomes" id="UP000076947">
    <property type="component" value="Unassembled WGS sequence"/>
</dbReference>
<evidence type="ECO:0000313" key="2">
    <source>
        <dbReference type="EMBL" id="OAH32528.1"/>
    </source>
</evidence>
<dbReference type="STRING" id="1705.CA21670_09685"/>
<dbReference type="OrthoDB" id="4427230at2"/>
<feature type="transmembrane region" description="Helical" evidence="1">
    <location>
        <begin position="80"/>
        <end position="100"/>
    </location>
</feature>
<accession>A0A177IUQ7</accession>
<dbReference type="EMBL" id="LSTQ01000001">
    <property type="protein sequence ID" value="OAH32528.1"/>
    <property type="molecule type" value="Genomic_DNA"/>
</dbReference>
<keyword evidence="1" id="KW-1133">Transmembrane helix</keyword>
<evidence type="ECO:0000313" key="3">
    <source>
        <dbReference type="Proteomes" id="UP000076947"/>
    </source>
</evidence>
<evidence type="ECO:0000256" key="1">
    <source>
        <dbReference type="SAM" id="Phobius"/>
    </source>
</evidence>
<gene>
    <name evidence="2" type="ORF">AYJ05_02315</name>
</gene>
<keyword evidence="3" id="KW-1185">Reference proteome</keyword>
<reference evidence="3" key="1">
    <citation type="submission" date="2016-02" db="EMBL/GenBank/DDBJ databases">
        <authorList>
            <person name="Kaur G."/>
            <person name="Nair G.R."/>
            <person name="Mayilraj S."/>
        </authorList>
    </citation>
    <scope>NUCLEOTIDE SEQUENCE [LARGE SCALE GENOMIC DNA]</scope>
    <source>
        <strain evidence="3">GA-15</strain>
    </source>
</reference>
<organism evidence="2 3">
    <name type="scientific">Corynebacterium stationis</name>
    <dbReference type="NCBI Taxonomy" id="1705"/>
    <lineage>
        <taxon>Bacteria</taxon>
        <taxon>Bacillati</taxon>
        <taxon>Actinomycetota</taxon>
        <taxon>Actinomycetes</taxon>
        <taxon>Mycobacteriales</taxon>
        <taxon>Corynebacteriaceae</taxon>
        <taxon>Corynebacterium</taxon>
    </lineage>
</organism>
<protein>
    <recommendedName>
        <fullName evidence="4">SdpI family protein</fullName>
    </recommendedName>
</protein>
<keyword evidence="1" id="KW-0812">Transmembrane</keyword>
<comment type="caution">
    <text evidence="2">The sequence shown here is derived from an EMBL/GenBank/DDBJ whole genome shotgun (WGS) entry which is preliminary data.</text>
</comment>
<sequence>MISALALFLVGLLFIYNGLQMRKRRLQLGSSWGFRTAETQTSAAVWKASHAAGGMTVMLGGLGAEIAGAILLLSPAHSMTVNITVTLCGLAWVVLLYLAAKGRVTETAARLNRKA</sequence>
<dbReference type="AlphaFoldDB" id="A0A177IUQ7"/>
<keyword evidence="1" id="KW-0472">Membrane</keyword>
<evidence type="ECO:0008006" key="4">
    <source>
        <dbReference type="Google" id="ProtNLM"/>
    </source>
</evidence>
<name>A0A177IUQ7_9CORY</name>
<proteinExistence type="predicted"/>